<dbReference type="ExpressionAtlas" id="A0A2K3CQE0">
    <property type="expression patterns" value="baseline"/>
</dbReference>
<accession>A0A2K3CQE0</accession>
<proteinExistence type="predicted"/>
<evidence type="ECO:0000313" key="3">
    <source>
        <dbReference type="Proteomes" id="UP000006906"/>
    </source>
</evidence>
<feature type="compositionally biased region" description="Gly residues" evidence="1">
    <location>
        <begin position="220"/>
        <end position="236"/>
    </location>
</feature>
<feature type="compositionally biased region" description="Gly residues" evidence="1">
    <location>
        <begin position="59"/>
        <end position="76"/>
    </location>
</feature>
<dbReference type="Pfam" id="PF12014">
    <property type="entry name" value="Cyclin_D1_bind"/>
    <property type="match status" value="1"/>
</dbReference>
<dbReference type="AlphaFoldDB" id="A0A2K3CQE0"/>
<dbReference type="InParanoid" id="A0A2K3CQE0"/>
<reference evidence="2 3" key="1">
    <citation type="journal article" date="2007" name="Science">
        <title>The Chlamydomonas genome reveals the evolution of key animal and plant functions.</title>
        <authorList>
            <person name="Merchant S.S."/>
            <person name="Prochnik S.E."/>
            <person name="Vallon O."/>
            <person name="Harris E.H."/>
            <person name="Karpowicz S.J."/>
            <person name="Witman G.B."/>
            <person name="Terry A."/>
            <person name="Salamov A."/>
            <person name="Fritz-Laylin L.K."/>
            <person name="Marechal-Drouard L."/>
            <person name="Marshall W.F."/>
            <person name="Qu L.H."/>
            <person name="Nelson D.R."/>
            <person name="Sanderfoot A.A."/>
            <person name="Spalding M.H."/>
            <person name="Kapitonov V.V."/>
            <person name="Ren Q."/>
            <person name="Ferris P."/>
            <person name="Lindquist E."/>
            <person name="Shapiro H."/>
            <person name="Lucas S.M."/>
            <person name="Grimwood J."/>
            <person name="Schmutz J."/>
            <person name="Cardol P."/>
            <person name="Cerutti H."/>
            <person name="Chanfreau G."/>
            <person name="Chen C.L."/>
            <person name="Cognat V."/>
            <person name="Croft M.T."/>
            <person name="Dent R."/>
            <person name="Dutcher S."/>
            <person name="Fernandez E."/>
            <person name="Fukuzawa H."/>
            <person name="Gonzalez-Ballester D."/>
            <person name="Gonzalez-Halphen D."/>
            <person name="Hallmann A."/>
            <person name="Hanikenne M."/>
            <person name="Hippler M."/>
            <person name="Inwood W."/>
            <person name="Jabbari K."/>
            <person name="Kalanon M."/>
            <person name="Kuras R."/>
            <person name="Lefebvre P.A."/>
            <person name="Lemaire S.D."/>
            <person name="Lobanov A.V."/>
            <person name="Lohr M."/>
            <person name="Manuell A."/>
            <person name="Meier I."/>
            <person name="Mets L."/>
            <person name="Mittag M."/>
            <person name="Mittelmeier T."/>
            <person name="Moroney J.V."/>
            <person name="Moseley J."/>
            <person name="Napoli C."/>
            <person name="Nedelcu A.M."/>
            <person name="Niyogi K."/>
            <person name="Novoselov S.V."/>
            <person name="Paulsen I.T."/>
            <person name="Pazour G."/>
            <person name="Purton S."/>
            <person name="Ral J.P."/>
            <person name="Riano-Pachon D.M."/>
            <person name="Riekhof W."/>
            <person name="Rymarquis L."/>
            <person name="Schroda M."/>
            <person name="Stern D."/>
            <person name="Umen J."/>
            <person name="Willows R."/>
            <person name="Wilson N."/>
            <person name="Zimmer S.L."/>
            <person name="Allmer J."/>
            <person name="Balk J."/>
            <person name="Bisova K."/>
            <person name="Chen C.J."/>
            <person name="Elias M."/>
            <person name="Gendler K."/>
            <person name="Hauser C."/>
            <person name="Lamb M.R."/>
            <person name="Ledford H."/>
            <person name="Long J.C."/>
            <person name="Minagawa J."/>
            <person name="Page M.D."/>
            <person name="Pan J."/>
            <person name="Pootakham W."/>
            <person name="Roje S."/>
            <person name="Rose A."/>
            <person name="Stahlberg E."/>
            <person name="Terauchi A.M."/>
            <person name="Yang P."/>
            <person name="Ball S."/>
            <person name="Bowler C."/>
            <person name="Dieckmann C.L."/>
            <person name="Gladyshev V.N."/>
            <person name="Green P."/>
            <person name="Jorgensen R."/>
            <person name="Mayfield S."/>
            <person name="Mueller-Roeber B."/>
            <person name="Rajamani S."/>
            <person name="Sayre R.T."/>
            <person name="Brokstein P."/>
            <person name="Dubchak I."/>
            <person name="Goodstein D."/>
            <person name="Hornick L."/>
            <person name="Huang Y.W."/>
            <person name="Jhaveri J."/>
            <person name="Luo Y."/>
            <person name="Martinez D."/>
            <person name="Ngau W.C."/>
            <person name="Otillar B."/>
            <person name="Poliakov A."/>
            <person name="Porter A."/>
            <person name="Szajkowski L."/>
            <person name="Werner G."/>
            <person name="Zhou K."/>
            <person name="Grigoriev I.V."/>
            <person name="Rokhsar D.S."/>
            <person name="Grossman A.R."/>
        </authorList>
    </citation>
    <scope>NUCLEOTIDE SEQUENCE [LARGE SCALE GENOMIC DNA]</scope>
    <source>
        <strain evidence="3">CC-503</strain>
    </source>
</reference>
<dbReference type="GO" id="GO:0010343">
    <property type="term" value="P:singlet oxygen-mediated programmed cell death"/>
    <property type="evidence" value="ECO:0007669"/>
    <property type="project" value="InterPro"/>
</dbReference>
<dbReference type="GO" id="GO:0000304">
    <property type="term" value="P:response to singlet oxygen"/>
    <property type="evidence" value="ECO:0000318"/>
    <property type="project" value="GO_Central"/>
</dbReference>
<organism evidence="2 3">
    <name type="scientific">Chlamydomonas reinhardtii</name>
    <name type="common">Chlamydomonas smithii</name>
    <dbReference type="NCBI Taxonomy" id="3055"/>
    <lineage>
        <taxon>Eukaryota</taxon>
        <taxon>Viridiplantae</taxon>
        <taxon>Chlorophyta</taxon>
        <taxon>core chlorophytes</taxon>
        <taxon>Chlorophyceae</taxon>
        <taxon>CS clade</taxon>
        <taxon>Chlamydomonadales</taxon>
        <taxon>Chlamydomonadaceae</taxon>
        <taxon>Chlamydomonas</taxon>
    </lineage>
</organism>
<dbReference type="EMBL" id="CM008978">
    <property type="protein sequence ID" value="PNW70499.1"/>
    <property type="molecule type" value="Genomic_DNA"/>
</dbReference>
<dbReference type="GO" id="GO:0042651">
    <property type="term" value="C:thylakoid membrane"/>
    <property type="evidence" value="ECO:0000318"/>
    <property type="project" value="GO_Central"/>
</dbReference>
<feature type="compositionally biased region" description="Low complexity" evidence="1">
    <location>
        <begin position="32"/>
        <end position="41"/>
    </location>
</feature>
<dbReference type="KEGG" id="cre:CHLRE_17g722450v5"/>
<dbReference type="OMA" id="RLWVYDN"/>
<evidence type="ECO:0000256" key="1">
    <source>
        <dbReference type="SAM" id="MobiDB-lite"/>
    </source>
</evidence>
<evidence type="ECO:0000313" key="2">
    <source>
        <dbReference type="EMBL" id="PNW70499.1"/>
    </source>
</evidence>
<dbReference type="PANTHER" id="PTHR33917:SF3">
    <property type="entry name" value="PROTEIN EXECUTER 1, CHLOROPLASTIC"/>
    <property type="match status" value="1"/>
</dbReference>
<dbReference type="OrthoDB" id="722566at2759"/>
<dbReference type="Gramene" id="PNW70499">
    <property type="protein sequence ID" value="PNW70499"/>
    <property type="gene ID" value="CHLRE_17g722450v5"/>
</dbReference>
<keyword evidence="3" id="KW-1185">Reference proteome</keyword>
<dbReference type="PaxDb" id="3055-EDP00468"/>
<feature type="region of interest" description="Disordered" evidence="1">
    <location>
        <begin position="32"/>
        <end position="76"/>
    </location>
</feature>
<protein>
    <submittedName>
        <fullName evidence="2">Uncharacterized protein</fullName>
    </submittedName>
</protein>
<dbReference type="RefSeq" id="XP_042914741.1">
    <property type="nucleotide sequence ID" value="XM_043072282.1"/>
</dbReference>
<dbReference type="InterPro" id="IPR044680">
    <property type="entry name" value="EX1/2"/>
</dbReference>
<dbReference type="Proteomes" id="UP000006906">
    <property type="component" value="Chromosome 17"/>
</dbReference>
<feature type="region of interest" description="Disordered" evidence="1">
    <location>
        <begin position="206"/>
        <end position="236"/>
    </location>
</feature>
<name>A0A2K3CQE0_CHLRE</name>
<sequence length="597" mass="58252">MGLWRGVGDAPYGSVFRISWSAPTAFRHTGSAPLAAAAPAPGDEEPGTPSAGASRRTSGTGGATGAAGAGRVGGGGGGHVEVVALRGGKGLTELAQEVTARVGPSGTAGVSLQLVDESLAILKDKPWRRMGGPGGAGGPSAAALAAAAVATGTHALSIRDRSGTSPAAAGSSGGGVMAEHPLGLLGASPPKSFGYEMLRFMAGSVAGSRSSGRKKDKRGVSGGMGGGGGGGPAGGGVRRQAAILQHLVRLKVAAPSRQRPMSGVWSGVYGPHGVEVVSLGYEGTGSRARLVATKVTGDPNVPAGQVSFWAECEPLPQPWPLSEVELITNRPFFTSNPGLELANAVAAAMAEAEAAAAAAAAGTAAPAVAPPGVVAVPPGLLVAPAGMQVAPPMWAMPGAAAAAGQAAAAAAAAQPAPLAVHPPPQPDAGMGAGVGALDPQAAIQAQLAATAAAAAAAEPADLWALLRPPPPPPGMPAASMSRTGSTTAVGLAGMGGQEAVAPATEVVAGVAGAQEAPAGTGAAATRRTPLRVVAIYKGQGRVAGAGFSNPAWIDGRLWVYDNGRIGFLWQGDFDFIVDLERLSATVCGLDLSGSTRA</sequence>
<dbReference type="PANTHER" id="PTHR33917">
    <property type="entry name" value="PROTEIN EXECUTER 1, CHLOROPLASTIC"/>
    <property type="match status" value="1"/>
</dbReference>
<gene>
    <name evidence="2" type="ORF">CHLRE_17g722450v5</name>
</gene>
<dbReference type="GeneID" id="5722713"/>